<protein>
    <submittedName>
        <fullName evidence="1">Uncharacterized protein</fullName>
    </submittedName>
</protein>
<name>A0A0F9FWK6_9ZZZZ</name>
<gene>
    <name evidence="1" type="ORF">LCGC14_1901890</name>
</gene>
<dbReference type="AlphaFoldDB" id="A0A0F9FWK6"/>
<accession>A0A0F9FWK6</accession>
<evidence type="ECO:0000313" key="1">
    <source>
        <dbReference type="EMBL" id="KKL90723.1"/>
    </source>
</evidence>
<reference evidence="1" key="1">
    <citation type="journal article" date="2015" name="Nature">
        <title>Complex archaea that bridge the gap between prokaryotes and eukaryotes.</title>
        <authorList>
            <person name="Spang A."/>
            <person name="Saw J.H."/>
            <person name="Jorgensen S.L."/>
            <person name="Zaremba-Niedzwiedzka K."/>
            <person name="Martijn J."/>
            <person name="Lind A.E."/>
            <person name="van Eijk R."/>
            <person name="Schleper C."/>
            <person name="Guy L."/>
            <person name="Ettema T.J."/>
        </authorList>
    </citation>
    <scope>NUCLEOTIDE SEQUENCE</scope>
</reference>
<sequence length="98" mass="11448">MKVEMKVWYMKKEWFNQLICHPEEVKKSNIEKTHSIVFEGPFNNLNEVFEYMNIDFPALDRRAIIRNAGCSHTSMSVGDVVQIGGEYHVVRGIGWEML</sequence>
<organism evidence="1">
    <name type="scientific">marine sediment metagenome</name>
    <dbReference type="NCBI Taxonomy" id="412755"/>
    <lineage>
        <taxon>unclassified sequences</taxon>
        <taxon>metagenomes</taxon>
        <taxon>ecological metagenomes</taxon>
    </lineage>
</organism>
<dbReference type="EMBL" id="LAZR01019935">
    <property type="protein sequence ID" value="KKL90723.1"/>
    <property type="molecule type" value="Genomic_DNA"/>
</dbReference>
<comment type="caution">
    <text evidence="1">The sequence shown here is derived from an EMBL/GenBank/DDBJ whole genome shotgun (WGS) entry which is preliminary data.</text>
</comment>
<proteinExistence type="predicted"/>